<evidence type="ECO:0000313" key="1">
    <source>
        <dbReference type="EMBL" id="SNW62003.1"/>
    </source>
</evidence>
<dbReference type="GeneID" id="35382828"/>
<proteinExistence type="predicted"/>
<dbReference type="KEGG" id="vg:35382828"/>
<gene>
    <name evidence="1" type="ORF">ORPV_99</name>
</gene>
<reference evidence="1" key="1">
    <citation type="submission" date="2017-08" db="EMBL/GenBank/DDBJ databases">
        <authorList>
            <consortium name="Urmite Genomes"/>
        </authorList>
    </citation>
    <scope>NUCLEOTIDE SEQUENCE [LARGE SCALE GENOMIC DNA]</scope>
    <source>
        <strain evidence="1">IHUMI-LCC2</strain>
    </source>
</reference>
<evidence type="ECO:0000313" key="2">
    <source>
        <dbReference type="Proteomes" id="UP000236316"/>
    </source>
</evidence>
<dbReference type="OrthoDB" id="36730at10239"/>
<protein>
    <submittedName>
        <fullName evidence="1">Uncharacterized protein</fullName>
    </submittedName>
</protein>
<accession>A0A2I2L3A1</accession>
<dbReference type="Proteomes" id="UP000236316">
    <property type="component" value="Segment"/>
</dbReference>
<organism evidence="1">
    <name type="scientific">Orpheovirus IHUMI-LCC2</name>
    <dbReference type="NCBI Taxonomy" id="2023057"/>
    <lineage>
        <taxon>Viruses</taxon>
        <taxon>Varidnaviria</taxon>
        <taxon>Bamfordvirae</taxon>
        <taxon>Nucleocytoviricota</taxon>
        <taxon>Megaviricetes</taxon>
        <taxon>Pimascovirales</taxon>
        <taxon>Ocovirineae</taxon>
        <taxon>Orpheoviridae</taxon>
        <taxon>Alphaorpheovirus</taxon>
        <taxon>Alphaorpheovirus massiliense</taxon>
    </lineage>
</organism>
<dbReference type="EMBL" id="LT906555">
    <property type="protein sequence ID" value="SNW62003.1"/>
    <property type="molecule type" value="Genomic_DNA"/>
</dbReference>
<keyword evidence="2" id="KW-1185">Reference proteome</keyword>
<dbReference type="RefSeq" id="YP_009448305.1">
    <property type="nucleotide sequence ID" value="NC_036594.1"/>
</dbReference>
<sequence length="245" mass="28808">MIRVGTITYKGGKKIPKIEGFTTIEVLTKSSKYGELGPYVLKNENAMIMENIWQFGKIYKKVPRSIQRYSQYDKTIIWDWPEEEHIDGNGNILPAYWNWRYKGMMCDNAVRYPVGKPHTSSCIGYLQYQADNNGNIICSRLLNYIEARKEVYYKVYVDLVRREKKYEELRERLNKGENLLIVEVDGPREESMSYYKEKYGVNDNWIQNNTILVNEENMKILLNDPRHAFGHGYCLAMSLLNMQPS</sequence>
<name>A0A2I2L3A1_9VIRU</name>